<proteinExistence type="inferred from homology"/>
<feature type="region of interest" description="Disordered" evidence="3">
    <location>
        <begin position="228"/>
        <end position="251"/>
    </location>
</feature>
<dbReference type="Proteomes" id="UP000271241">
    <property type="component" value="Unassembled WGS sequence"/>
</dbReference>
<feature type="compositionally biased region" description="Basic and acidic residues" evidence="3">
    <location>
        <begin position="96"/>
        <end position="107"/>
    </location>
</feature>
<keyword evidence="5" id="KW-1185">Reference proteome</keyword>
<dbReference type="PANTHER" id="PTHR15657:SF1">
    <property type="entry name" value="THYROID TRANSCRIPTION FACTOR 1-ASSOCIATED PROTEIN 26"/>
    <property type="match status" value="1"/>
</dbReference>
<feature type="compositionally biased region" description="Basic residues" evidence="3">
    <location>
        <begin position="230"/>
        <end position="245"/>
    </location>
</feature>
<protein>
    <recommendedName>
        <fullName evidence="2">rRNA-processing protein FYV7</fullName>
    </recommendedName>
</protein>
<organism evidence="4 5">
    <name type="scientific">Thamnocephalis sphaerospora</name>
    <dbReference type="NCBI Taxonomy" id="78915"/>
    <lineage>
        <taxon>Eukaryota</taxon>
        <taxon>Fungi</taxon>
        <taxon>Fungi incertae sedis</taxon>
        <taxon>Zoopagomycota</taxon>
        <taxon>Zoopagomycotina</taxon>
        <taxon>Zoopagomycetes</taxon>
        <taxon>Zoopagales</taxon>
        <taxon>Sigmoideomycetaceae</taxon>
        <taxon>Thamnocephalis</taxon>
    </lineage>
</organism>
<gene>
    <name evidence="4" type="ORF">THASP1DRAFT_29923</name>
</gene>
<dbReference type="AlphaFoldDB" id="A0A4P9XQF1"/>
<dbReference type="Pfam" id="PF08524">
    <property type="entry name" value="rRNA_processing"/>
    <property type="match status" value="1"/>
</dbReference>
<feature type="region of interest" description="Disordered" evidence="3">
    <location>
        <begin position="1"/>
        <end position="61"/>
    </location>
</feature>
<sequence length="263" mass="30138">MPPERAQQRGRGRGAGRGRGGRGGRGRGYGHRREGDDGPSFSGQWDRAARTYRGKADRKRAQIIHKATVKKKYAQIQKGYDDDTPEFYAEANAEQQAEREQRRRAQNEDVDMDDSTPEVSHLERRRLITATESANKATGRRRQAPADESDEYEEDEQSNGTAPSGADSDGDAGDEDGGKGRKGWKRFNKPNPLRRAQLEMEAQQRELERIREEERLVKEQRLREIEEKKKQRTLTRKRMMKKTRHGQPAMAGRIANLLDQLQK</sequence>
<dbReference type="EMBL" id="KZ992619">
    <property type="protein sequence ID" value="RKP08267.1"/>
    <property type="molecule type" value="Genomic_DNA"/>
</dbReference>
<accession>A0A4P9XQF1</accession>
<name>A0A4P9XQF1_9FUNG</name>
<feature type="compositionally biased region" description="Basic residues" evidence="3">
    <location>
        <begin position="50"/>
        <end position="61"/>
    </location>
</feature>
<feature type="compositionally biased region" description="Acidic residues" evidence="3">
    <location>
        <begin position="147"/>
        <end position="157"/>
    </location>
</feature>
<dbReference type="PANTHER" id="PTHR15657">
    <property type="entry name" value="THYROID TRANSCRIPTION FACTOR 1-ASSOCIATED PROTEIN 26"/>
    <property type="match status" value="1"/>
</dbReference>
<reference evidence="5" key="1">
    <citation type="journal article" date="2018" name="Nat. Microbiol.">
        <title>Leveraging single-cell genomics to expand the fungal tree of life.</title>
        <authorList>
            <person name="Ahrendt S.R."/>
            <person name="Quandt C.A."/>
            <person name="Ciobanu D."/>
            <person name="Clum A."/>
            <person name="Salamov A."/>
            <person name="Andreopoulos B."/>
            <person name="Cheng J.F."/>
            <person name="Woyke T."/>
            <person name="Pelin A."/>
            <person name="Henrissat B."/>
            <person name="Reynolds N.K."/>
            <person name="Benny G.L."/>
            <person name="Smith M.E."/>
            <person name="James T.Y."/>
            <person name="Grigoriev I.V."/>
        </authorList>
    </citation>
    <scope>NUCLEOTIDE SEQUENCE [LARGE SCALE GENOMIC DNA]</scope>
    <source>
        <strain evidence="5">RSA 1356</strain>
    </source>
</reference>
<dbReference type="InterPro" id="IPR013730">
    <property type="entry name" value="Fyv7/TAP26"/>
</dbReference>
<evidence type="ECO:0000256" key="1">
    <source>
        <dbReference type="ARBA" id="ARBA00006800"/>
    </source>
</evidence>
<dbReference type="GO" id="GO:0005634">
    <property type="term" value="C:nucleus"/>
    <property type="evidence" value="ECO:0007669"/>
    <property type="project" value="TreeGrafter"/>
</dbReference>
<dbReference type="OrthoDB" id="2135053at2759"/>
<evidence type="ECO:0000313" key="5">
    <source>
        <dbReference type="Proteomes" id="UP000271241"/>
    </source>
</evidence>
<comment type="similarity">
    <text evidence="1">Belongs to the FYV7 family.</text>
</comment>
<feature type="region of interest" description="Disordered" evidence="3">
    <location>
        <begin position="84"/>
        <end position="201"/>
    </location>
</feature>
<feature type="compositionally biased region" description="Basic residues" evidence="3">
    <location>
        <begin position="8"/>
        <end position="30"/>
    </location>
</feature>
<evidence type="ECO:0000256" key="3">
    <source>
        <dbReference type="SAM" id="MobiDB-lite"/>
    </source>
</evidence>
<evidence type="ECO:0000313" key="4">
    <source>
        <dbReference type="EMBL" id="RKP08267.1"/>
    </source>
</evidence>
<evidence type="ECO:0000256" key="2">
    <source>
        <dbReference type="ARBA" id="ARBA00018780"/>
    </source>
</evidence>